<proteinExistence type="predicted"/>
<accession>A0A8J2HTA8</accession>
<dbReference type="AlphaFoldDB" id="A0A8J2HTA8"/>
<name>A0A8J2HTA8_9PLEO</name>
<dbReference type="OrthoDB" id="4968544at2759"/>
<evidence type="ECO:0000313" key="1">
    <source>
        <dbReference type="EMBL" id="CAG5137457.1"/>
    </source>
</evidence>
<evidence type="ECO:0000313" key="2">
    <source>
        <dbReference type="Proteomes" id="UP000676310"/>
    </source>
</evidence>
<dbReference type="RefSeq" id="XP_043163642.1">
    <property type="nucleotide sequence ID" value="XM_043307707.1"/>
</dbReference>
<sequence>MLSYQDLGQRDTLQPPGLRSGFSYLYRQSLVASESTGDLSFRNSCFPKLCGKNVLLLIDTEDAGEVKVLEDKVRTDVEGDRLCILSHAPGVPIKQAYNEQGIKVLADRIEAMVDFVGQNRELVQTRDIGTIVIGAIQGYVRTSKRDGSGAAFEMVLFYNATTERVIKGVSRGIPLQAEYLREAREGKTTYGEALDSVFCDAARKRFGCDFDIVNDWCWAVCGQSRCDRLQAVARDLESILA</sequence>
<reference evidence="1" key="1">
    <citation type="submission" date="2021-05" db="EMBL/GenBank/DDBJ databases">
        <authorList>
            <person name="Stam R."/>
        </authorList>
    </citation>
    <scope>NUCLEOTIDE SEQUENCE</scope>
    <source>
        <strain evidence="1">CS162</strain>
    </source>
</reference>
<protein>
    <submittedName>
        <fullName evidence="1">Uncharacterized protein</fullName>
    </submittedName>
</protein>
<keyword evidence="2" id="KW-1185">Reference proteome</keyword>
<dbReference type="EMBL" id="CAJRGZ010000009">
    <property type="protein sequence ID" value="CAG5137457.1"/>
    <property type="molecule type" value="Genomic_DNA"/>
</dbReference>
<gene>
    <name evidence="1" type="ORF">ALTATR162_LOCUS114</name>
</gene>
<dbReference type="GeneID" id="67011667"/>
<comment type="caution">
    <text evidence="1">The sequence shown here is derived from an EMBL/GenBank/DDBJ whole genome shotgun (WGS) entry which is preliminary data.</text>
</comment>
<dbReference type="Proteomes" id="UP000676310">
    <property type="component" value="Unassembled WGS sequence"/>
</dbReference>
<organism evidence="1 2">
    <name type="scientific">Alternaria atra</name>
    <dbReference type="NCBI Taxonomy" id="119953"/>
    <lineage>
        <taxon>Eukaryota</taxon>
        <taxon>Fungi</taxon>
        <taxon>Dikarya</taxon>
        <taxon>Ascomycota</taxon>
        <taxon>Pezizomycotina</taxon>
        <taxon>Dothideomycetes</taxon>
        <taxon>Pleosporomycetidae</taxon>
        <taxon>Pleosporales</taxon>
        <taxon>Pleosporineae</taxon>
        <taxon>Pleosporaceae</taxon>
        <taxon>Alternaria</taxon>
        <taxon>Alternaria sect. Ulocladioides</taxon>
    </lineage>
</organism>